<dbReference type="AlphaFoldDB" id="A0A0F8Z0A9"/>
<accession>A0A0F8Z0A9</accession>
<reference evidence="1" key="1">
    <citation type="journal article" date="2015" name="Nature">
        <title>Complex archaea that bridge the gap between prokaryotes and eukaryotes.</title>
        <authorList>
            <person name="Spang A."/>
            <person name="Saw J.H."/>
            <person name="Jorgensen S.L."/>
            <person name="Zaremba-Niedzwiedzka K."/>
            <person name="Martijn J."/>
            <person name="Lind A.E."/>
            <person name="van Eijk R."/>
            <person name="Schleper C."/>
            <person name="Guy L."/>
            <person name="Ettema T.J."/>
        </authorList>
    </citation>
    <scope>NUCLEOTIDE SEQUENCE</scope>
</reference>
<evidence type="ECO:0000313" key="1">
    <source>
        <dbReference type="EMBL" id="KKK79490.1"/>
    </source>
</evidence>
<dbReference type="EMBL" id="LAZR01054002">
    <property type="protein sequence ID" value="KKK79490.1"/>
    <property type="molecule type" value="Genomic_DNA"/>
</dbReference>
<comment type="caution">
    <text evidence="1">The sequence shown here is derived from an EMBL/GenBank/DDBJ whole genome shotgun (WGS) entry which is preliminary data.</text>
</comment>
<name>A0A0F8Z0A9_9ZZZZ</name>
<organism evidence="1">
    <name type="scientific">marine sediment metagenome</name>
    <dbReference type="NCBI Taxonomy" id="412755"/>
    <lineage>
        <taxon>unclassified sequences</taxon>
        <taxon>metagenomes</taxon>
        <taxon>ecological metagenomes</taxon>
    </lineage>
</organism>
<proteinExistence type="predicted"/>
<sequence>MKIIDIEEVKSELIETDQEEYPFYRRSSAGNWENLMGGSWEVEYFCEELEAEYQKAKVRELTQGIGG</sequence>
<protein>
    <submittedName>
        <fullName evidence="1">Uncharacterized protein</fullName>
    </submittedName>
</protein>
<gene>
    <name evidence="1" type="ORF">LCGC14_2833000</name>
</gene>